<evidence type="ECO:0000256" key="1">
    <source>
        <dbReference type="SAM" id="MobiDB-lite"/>
    </source>
</evidence>
<gene>
    <name evidence="3" type="ORF">ACFFTL_04220</name>
</gene>
<keyword evidence="2" id="KW-0812">Transmembrane</keyword>
<keyword evidence="4" id="KW-1185">Reference proteome</keyword>
<keyword evidence="2" id="KW-1133">Transmembrane helix</keyword>
<organism evidence="3 4">
    <name type="scientific">Streptomyces yanii</name>
    <dbReference type="NCBI Taxonomy" id="78510"/>
    <lineage>
        <taxon>Bacteria</taxon>
        <taxon>Bacillati</taxon>
        <taxon>Actinomycetota</taxon>
        <taxon>Actinomycetes</taxon>
        <taxon>Kitasatosporales</taxon>
        <taxon>Streptomycetaceae</taxon>
        <taxon>Streptomyces</taxon>
    </lineage>
</organism>
<dbReference type="Proteomes" id="UP001589710">
    <property type="component" value="Unassembled WGS sequence"/>
</dbReference>
<evidence type="ECO:0008006" key="5">
    <source>
        <dbReference type="Google" id="ProtNLM"/>
    </source>
</evidence>
<feature type="compositionally biased region" description="Low complexity" evidence="1">
    <location>
        <begin position="311"/>
        <end position="322"/>
    </location>
</feature>
<comment type="caution">
    <text evidence="3">The sequence shown here is derived from an EMBL/GenBank/DDBJ whole genome shotgun (WGS) entry which is preliminary data.</text>
</comment>
<sequence length="375" mass="37304">MDAEGHVMADEQDAWLDRDAAERLLRGEPVDPGEGHARTDAERLAAALDAAARSARPAAGELPGEAAALAAFRTALRAGPRATASADVRSAGHAAKDSGPKTLGPVRIGPAASQGGRTRAPRWSRPVRFGLAASLAGCALGGVAVAAGAGVLPGPFGKHANPLPASSVSASAFPEELGSGDASGRTTAPPSGSPDVNTSPDSSGGTHQGKDDRDGTSGTAGTPDGSGALNGGSDGLRSPDATDSKGTPGGGQDDTSGVWSAGTLKACRDYRDGKLNDARRRRLEKLADGAANLDRFCQRMFDKAGDEGDQDQGNGADQQNGADADETDAADRADGSANALQSLWFAPGTPAPSATASPTGVASPTATAPAVSAND</sequence>
<feature type="compositionally biased region" description="Basic and acidic residues" evidence="1">
    <location>
        <begin position="266"/>
        <end position="277"/>
    </location>
</feature>
<keyword evidence="2" id="KW-0472">Membrane</keyword>
<dbReference type="EMBL" id="JBHMCG010000015">
    <property type="protein sequence ID" value="MFB9571566.1"/>
    <property type="molecule type" value="Genomic_DNA"/>
</dbReference>
<proteinExistence type="predicted"/>
<evidence type="ECO:0000313" key="3">
    <source>
        <dbReference type="EMBL" id="MFB9571566.1"/>
    </source>
</evidence>
<accession>A0ABV5R2J2</accession>
<feature type="compositionally biased region" description="Polar residues" evidence="1">
    <location>
        <begin position="184"/>
        <end position="205"/>
    </location>
</feature>
<feature type="compositionally biased region" description="Low complexity" evidence="1">
    <location>
        <begin position="346"/>
        <end position="375"/>
    </location>
</feature>
<name>A0ABV5R2J2_9ACTN</name>
<feature type="region of interest" description="Disordered" evidence="1">
    <location>
        <begin position="301"/>
        <end position="375"/>
    </location>
</feature>
<evidence type="ECO:0000313" key="4">
    <source>
        <dbReference type="Proteomes" id="UP001589710"/>
    </source>
</evidence>
<evidence type="ECO:0000256" key="2">
    <source>
        <dbReference type="SAM" id="Phobius"/>
    </source>
</evidence>
<feature type="region of interest" description="Disordered" evidence="1">
    <location>
        <begin position="83"/>
        <end position="121"/>
    </location>
</feature>
<dbReference type="RefSeq" id="WP_345515118.1">
    <property type="nucleotide sequence ID" value="NZ_BAAAXD010000030.1"/>
</dbReference>
<feature type="region of interest" description="Disordered" evidence="1">
    <location>
        <begin position="172"/>
        <end position="277"/>
    </location>
</feature>
<reference evidence="3 4" key="1">
    <citation type="submission" date="2024-09" db="EMBL/GenBank/DDBJ databases">
        <authorList>
            <person name="Sun Q."/>
            <person name="Mori K."/>
        </authorList>
    </citation>
    <scope>NUCLEOTIDE SEQUENCE [LARGE SCALE GENOMIC DNA]</scope>
    <source>
        <strain evidence="3 4">JCM 3331</strain>
    </source>
</reference>
<feature type="transmembrane region" description="Helical" evidence="2">
    <location>
        <begin position="129"/>
        <end position="152"/>
    </location>
</feature>
<protein>
    <recommendedName>
        <fullName evidence="5">Extensin</fullName>
    </recommendedName>
</protein>